<evidence type="ECO:0000256" key="2">
    <source>
        <dbReference type="ARBA" id="ARBA00009441"/>
    </source>
</evidence>
<evidence type="ECO:0000313" key="13">
    <source>
        <dbReference type="Proteomes" id="UP000189464"/>
    </source>
</evidence>
<keyword evidence="13" id="KW-1185">Reference proteome</keyword>
<dbReference type="RefSeq" id="WP_077713472.1">
    <property type="nucleotide sequence ID" value="NZ_CP019698.1"/>
</dbReference>
<dbReference type="GO" id="GO:0006281">
    <property type="term" value="P:DNA repair"/>
    <property type="evidence" value="ECO:0007669"/>
    <property type="project" value="UniProtKB-KW"/>
</dbReference>
<keyword evidence="4" id="KW-0547">Nucleotide-binding</keyword>
<evidence type="ECO:0000256" key="8">
    <source>
        <dbReference type="ARBA" id="ARBA00033408"/>
    </source>
</evidence>
<dbReference type="SUPFAM" id="SSF52540">
    <property type="entry name" value="P-loop containing nucleoside triphosphate hydrolases"/>
    <property type="match status" value="1"/>
</dbReference>
<feature type="coiled-coil region" evidence="10">
    <location>
        <begin position="335"/>
        <end position="362"/>
    </location>
</feature>
<comment type="function">
    <text evidence="1 9">May be involved in recombinational repair of damaged DNA.</text>
</comment>
<reference evidence="12 13" key="1">
    <citation type="journal article" date="2016" name="Int. J. Syst. Evol. Microbiol.">
        <title>Desulfotomaculum ferrireducens sp. nov., a moderately thermophilic sulfate-reducing and dissimilatory Fe(III)-reducing bacterium isolated from compost.</title>
        <authorList>
            <person name="Yang G."/>
            <person name="Guo J."/>
            <person name="Zhuang L."/>
            <person name="Yuan Y."/>
            <person name="Zhou S."/>
        </authorList>
    </citation>
    <scope>NUCLEOTIDE SEQUENCE [LARGE SCALE GENOMIC DNA]</scope>
    <source>
        <strain evidence="12 13">GSS09</strain>
    </source>
</reference>
<evidence type="ECO:0000256" key="10">
    <source>
        <dbReference type="SAM" id="Coils"/>
    </source>
</evidence>
<proteinExistence type="inferred from homology"/>
<dbReference type="KEGG" id="dfg:B0537_05110"/>
<evidence type="ECO:0000256" key="9">
    <source>
        <dbReference type="PIRNR" id="PIRNR003128"/>
    </source>
</evidence>
<keyword evidence="10" id="KW-0175">Coiled coil</keyword>
<dbReference type="FunFam" id="3.40.50.300:FF:000319">
    <property type="entry name" value="DNA repair protein RecN"/>
    <property type="match status" value="1"/>
</dbReference>
<dbReference type="Gene3D" id="3.40.50.300">
    <property type="entry name" value="P-loop containing nucleotide triphosphate hydrolases"/>
    <property type="match status" value="2"/>
</dbReference>
<dbReference type="GO" id="GO:0043590">
    <property type="term" value="C:bacterial nucleoid"/>
    <property type="evidence" value="ECO:0007669"/>
    <property type="project" value="TreeGrafter"/>
</dbReference>
<feature type="domain" description="RecF/RecN/SMC N-terminal" evidence="11">
    <location>
        <begin position="1"/>
        <end position="512"/>
    </location>
</feature>
<dbReference type="Proteomes" id="UP000189464">
    <property type="component" value="Chromosome"/>
</dbReference>
<evidence type="ECO:0000259" key="11">
    <source>
        <dbReference type="Pfam" id="PF02463"/>
    </source>
</evidence>
<dbReference type="InterPro" id="IPR027417">
    <property type="entry name" value="P-loop_NTPase"/>
</dbReference>
<dbReference type="OrthoDB" id="9806954at2"/>
<dbReference type="InterPro" id="IPR003395">
    <property type="entry name" value="RecF/RecN/SMC_N"/>
</dbReference>
<evidence type="ECO:0000256" key="6">
    <source>
        <dbReference type="ARBA" id="ARBA00022840"/>
    </source>
</evidence>
<name>A0A1S6IUS2_9FIRM</name>
<dbReference type="GO" id="GO:0009432">
    <property type="term" value="P:SOS response"/>
    <property type="evidence" value="ECO:0007669"/>
    <property type="project" value="TreeGrafter"/>
</dbReference>
<evidence type="ECO:0000256" key="4">
    <source>
        <dbReference type="ARBA" id="ARBA00022741"/>
    </source>
</evidence>
<keyword evidence="6" id="KW-0067">ATP-binding</keyword>
<keyword evidence="5 9" id="KW-0227">DNA damage</keyword>
<dbReference type="CDD" id="cd03241">
    <property type="entry name" value="ABC_RecN"/>
    <property type="match status" value="2"/>
</dbReference>
<dbReference type="GO" id="GO:0005524">
    <property type="term" value="F:ATP binding"/>
    <property type="evidence" value="ECO:0007669"/>
    <property type="project" value="UniProtKB-KW"/>
</dbReference>
<dbReference type="FunFam" id="3.40.50.300:FF:000356">
    <property type="entry name" value="DNA repair protein RecN"/>
    <property type="match status" value="1"/>
</dbReference>
<organism evidence="12 13">
    <name type="scientific">Desulforamulus ferrireducens</name>
    <dbReference type="NCBI Taxonomy" id="1833852"/>
    <lineage>
        <taxon>Bacteria</taxon>
        <taxon>Bacillati</taxon>
        <taxon>Bacillota</taxon>
        <taxon>Clostridia</taxon>
        <taxon>Eubacteriales</taxon>
        <taxon>Peptococcaceae</taxon>
        <taxon>Desulforamulus</taxon>
    </lineage>
</organism>
<sequence>MLRSLYIKNFALIDDIEVTFEPGLCVVTGETGAGKSMLIDALQVALGSRASSDFIRAGREKAIVQATFDVAELTWLKQRLAEQGIDCDEDQLLIFTRELSRNGKNVCRVNGRLTNLSVYREAGMGLVDMLGQHEQQTLLNQDRHRWLLDRLGGTELLNQAQKIKDIYRQWKEATAQLEELESNARELARRMDMLNFQVQEIKKADLKPGEEEELFIERRLLVNSEKISRLAGEVYQYLYGGEARVKPAVETVGQAVSSLRELCEIDANLSGLLEMVESALYQIEDVAREISSYQDNIEYNPQRLDNIEHRLSLIKQLKYKYGTTVEEILAYQKAAAAELDLLSNSTERAEELKNRIAALAKEWHQEAKLLSKLRQGAASKLEQDVARELKYLEMKGLEFKVGFKSRKDISPHGLEEIEFLIAPNPGEPPRPLQKIASGGELSRIMLALKVLLARIDEVPTLIFDEVDTGVGGKALQAIGEKLAHIGNSKQVICVTHGPQVACFADAHYLISKSVEDGHAKTSVVQLDEEGRIAELARMLAGREITDVVKNHASQMLKMSAVYKQKAL</sequence>
<dbReference type="AlphaFoldDB" id="A0A1S6IUS2"/>
<dbReference type="Pfam" id="PF02463">
    <property type="entry name" value="SMC_N"/>
    <property type="match status" value="1"/>
</dbReference>
<dbReference type="PIRSF" id="PIRSF003128">
    <property type="entry name" value="RecN"/>
    <property type="match status" value="1"/>
</dbReference>
<evidence type="ECO:0000256" key="7">
    <source>
        <dbReference type="ARBA" id="ARBA00023204"/>
    </source>
</evidence>
<dbReference type="PANTHER" id="PTHR11059">
    <property type="entry name" value="DNA REPAIR PROTEIN RECN"/>
    <property type="match status" value="1"/>
</dbReference>
<dbReference type="GO" id="GO:0006310">
    <property type="term" value="P:DNA recombination"/>
    <property type="evidence" value="ECO:0007669"/>
    <property type="project" value="InterPro"/>
</dbReference>
<feature type="coiled-coil region" evidence="10">
    <location>
        <begin position="163"/>
        <end position="204"/>
    </location>
</feature>
<protein>
    <recommendedName>
        <fullName evidence="3 9">DNA repair protein RecN</fullName>
    </recommendedName>
    <alternativeName>
        <fullName evidence="8 9">Recombination protein N</fullName>
    </alternativeName>
</protein>
<evidence type="ECO:0000256" key="5">
    <source>
        <dbReference type="ARBA" id="ARBA00022763"/>
    </source>
</evidence>
<accession>A0A1S6IUS2</accession>
<dbReference type="STRING" id="1833852.B0537_05110"/>
<gene>
    <name evidence="12" type="ORF">B0537_05110</name>
</gene>
<dbReference type="EMBL" id="CP019698">
    <property type="protein sequence ID" value="AQS58519.1"/>
    <property type="molecule type" value="Genomic_DNA"/>
</dbReference>
<evidence type="ECO:0000256" key="3">
    <source>
        <dbReference type="ARBA" id="ARBA00021315"/>
    </source>
</evidence>
<keyword evidence="7 9" id="KW-0234">DNA repair</keyword>
<dbReference type="InterPro" id="IPR004604">
    <property type="entry name" value="DNA_recomb/repair_RecN"/>
</dbReference>
<dbReference type="NCBIfam" id="TIGR00634">
    <property type="entry name" value="recN"/>
    <property type="match status" value="1"/>
</dbReference>
<comment type="similarity">
    <text evidence="2 9">Belongs to the RecN family.</text>
</comment>
<evidence type="ECO:0000256" key="1">
    <source>
        <dbReference type="ARBA" id="ARBA00003618"/>
    </source>
</evidence>
<evidence type="ECO:0000313" key="12">
    <source>
        <dbReference type="EMBL" id="AQS58519.1"/>
    </source>
</evidence>
<dbReference type="PANTHER" id="PTHR11059:SF0">
    <property type="entry name" value="DNA REPAIR PROTEIN RECN"/>
    <property type="match status" value="1"/>
</dbReference>